<feature type="domain" description="NGO1945-like C-terminal" evidence="2">
    <location>
        <begin position="147"/>
        <end position="227"/>
    </location>
</feature>
<keyword evidence="4" id="KW-1185">Reference proteome</keyword>
<organism evidence="3 4">
    <name type="scientific">Neisseria animaloris</name>
    <dbReference type="NCBI Taxonomy" id="326522"/>
    <lineage>
        <taxon>Bacteria</taxon>
        <taxon>Pseudomonadati</taxon>
        <taxon>Pseudomonadota</taxon>
        <taxon>Betaproteobacteria</taxon>
        <taxon>Neisseriales</taxon>
        <taxon>Neisseriaceae</taxon>
        <taxon>Neisseria</taxon>
    </lineage>
</organism>
<dbReference type="InterPro" id="IPR044922">
    <property type="entry name" value="DUF2063_N_sf"/>
</dbReference>
<dbReference type="Pfam" id="PF22106">
    <property type="entry name" value="NGO1945_C"/>
    <property type="match status" value="1"/>
</dbReference>
<dbReference type="OrthoDB" id="4146344at2"/>
<evidence type="ECO:0000313" key="4">
    <source>
        <dbReference type="Proteomes" id="UP000268229"/>
    </source>
</evidence>
<reference evidence="3 4" key="1">
    <citation type="submission" date="2018-12" db="EMBL/GenBank/DDBJ databases">
        <authorList>
            <consortium name="Pathogen Informatics"/>
        </authorList>
    </citation>
    <scope>NUCLEOTIDE SEQUENCE [LARGE SCALE GENOMIC DNA]</scope>
    <source>
        <strain evidence="3 4">NCTC12227</strain>
    </source>
</reference>
<dbReference type="RefSeq" id="WP_085390931.1">
    <property type="nucleotide sequence ID" value="NZ_LR134440.1"/>
</dbReference>
<dbReference type="EMBL" id="LR134516">
    <property type="protein sequence ID" value="VEJ21982.1"/>
    <property type="molecule type" value="Genomic_DNA"/>
</dbReference>
<evidence type="ECO:0000259" key="2">
    <source>
        <dbReference type="Pfam" id="PF22106"/>
    </source>
</evidence>
<dbReference type="Gene3D" id="3.90.930.50">
    <property type="match status" value="1"/>
</dbReference>
<name>A0A1X3CIJ8_9NEIS</name>
<gene>
    <name evidence="3" type="ORF">NCTC12227_01749</name>
</gene>
<feature type="domain" description="Putative DNA-binding" evidence="1">
    <location>
        <begin position="16"/>
        <end position="99"/>
    </location>
</feature>
<dbReference type="Proteomes" id="UP000268229">
    <property type="component" value="Chromosome"/>
</dbReference>
<dbReference type="InterPro" id="IPR054098">
    <property type="entry name" value="NGO1945-like_C"/>
</dbReference>
<proteinExistence type="predicted"/>
<dbReference type="InterPro" id="IPR018640">
    <property type="entry name" value="DUF2063"/>
</dbReference>
<evidence type="ECO:0000259" key="1">
    <source>
        <dbReference type="Pfam" id="PF09836"/>
    </source>
</evidence>
<sequence>MQQRSVLTTPISSADFQSVLADHVRDPSLPAPEGIASERLAVYTRLVRNNLRSFLDLCFSDSSEFADAALWQELQNRFLIEARPESPFFNDIPTQFLEYARTREGLQRLPDNVLEMMDFETALLHAETMVQPASDGRWEDNTVLSWAPAAQIRHYNYNFVDSHLESIEEEPSIVLTWRNLDNEVYYRSVEDADLFLLEHFRKQSDTFINVLNNLKEMLDGQDIEAWLRENIDGWVEAGVLLPTHM</sequence>
<dbReference type="KEGG" id="nani:NCTC12227_01749"/>
<dbReference type="Gene3D" id="1.10.150.690">
    <property type="entry name" value="DUF2063"/>
    <property type="match status" value="1"/>
</dbReference>
<dbReference type="AlphaFoldDB" id="A0A1X3CIJ8"/>
<evidence type="ECO:0000313" key="3">
    <source>
        <dbReference type="EMBL" id="VEJ21982.1"/>
    </source>
</evidence>
<accession>A0A1X3CIJ8</accession>
<dbReference type="STRING" id="326522.BWD08_08815"/>
<protein>
    <submittedName>
        <fullName evidence="3">Uncharacterized protein conserved in bacteria</fullName>
    </submittedName>
</protein>
<dbReference type="Pfam" id="PF09836">
    <property type="entry name" value="DUF2063"/>
    <property type="match status" value="1"/>
</dbReference>